<evidence type="ECO:0000313" key="2">
    <source>
        <dbReference type="Proteomes" id="UP000463871"/>
    </source>
</evidence>
<reference evidence="1 2" key="1">
    <citation type="submission" date="2020-01" db="EMBL/GenBank/DDBJ databases">
        <title>Complete genome of Aeromonas media MC64.</title>
        <authorList>
            <person name="Cao G."/>
            <person name="Fu J."/>
            <person name="Zhong C."/>
        </authorList>
    </citation>
    <scope>NUCLEOTIDE SEQUENCE [LARGE SCALE GENOMIC DNA]</scope>
    <source>
        <strain evidence="1 2">MC64</strain>
    </source>
</reference>
<name>A0AAE6VPZ2_AERME</name>
<dbReference type="Proteomes" id="UP000463871">
    <property type="component" value="Chromosome"/>
</dbReference>
<proteinExistence type="predicted"/>
<dbReference type="GeneID" id="69409458"/>
<organism evidence="1 2">
    <name type="scientific">Aeromonas media</name>
    <dbReference type="NCBI Taxonomy" id="651"/>
    <lineage>
        <taxon>Bacteria</taxon>
        <taxon>Pseudomonadati</taxon>
        <taxon>Pseudomonadota</taxon>
        <taxon>Gammaproteobacteria</taxon>
        <taxon>Aeromonadales</taxon>
        <taxon>Aeromonadaceae</taxon>
        <taxon>Aeromonas</taxon>
    </lineage>
</organism>
<dbReference type="RefSeq" id="WP_161507709.1">
    <property type="nucleotide sequence ID" value="NZ_CAWPID010000001.1"/>
</dbReference>
<sequence>MNWRVTQTDREVGVVLLACSGLDWDNFPALAEELVEGWELIPLEREWGADRHSWLLEFEGSRLRLEYEQHSGCWLEAAHPDDREVVLWLGRQHSAASSHKD</sequence>
<evidence type="ECO:0000313" key="1">
    <source>
        <dbReference type="EMBL" id="QHQ53026.1"/>
    </source>
</evidence>
<accession>A0AAE6VPZ2</accession>
<dbReference type="AlphaFoldDB" id="A0AAE6VPZ2"/>
<gene>
    <name evidence="1" type="ORF">GWI30_20750</name>
</gene>
<dbReference type="InterPro" id="IPR022080">
    <property type="entry name" value="DUF3630"/>
</dbReference>
<dbReference type="EMBL" id="CP047962">
    <property type="protein sequence ID" value="QHQ53026.1"/>
    <property type="molecule type" value="Genomic_DNA"/>
</dbReference>
<dbReference type="Pfam" id="PF12305">
    <property type="entry name" value="DUF3630"/>
    <property type="match status" value="1"/>
</dbReference>
<protein>
    <submittedName>
        <fullName evidence="1">DUF3630 family protein</fullName>
    </submittedName>
</protein>